<dbReference type="EMBL" id="JBBPCC010000006">
    <property type="protein sequence ID" value="MEK8128694.1"/>
    <property type="molecule type" value="Genomic_DNA"/>
</dbReference>
<keyword evidence="3" id="KW-1185">Reference proteome</keyword>
<organism evidence="2 3">
    <name type="scientific">Paenibacillus filicis</name>
    <dbReference type="NCBI Taxonomy" id="669464"/>
    <lineage>
        <taxon>Bacteria</taxon>
        <taxon>Bacillati</taxon>
        <taxon>Bacillota</taxon>
        <taxon>Bacilli</taxon>
        <taxon>Bacillales</taxon>
        <taxon>Paenibacillaceae</taxon>
        <taxon>Paenibacillus</taxon>
    </lineage>
</organism>
<evidence type="ECO:0000313" key="2">
    <source>
        <dbReference type="EMBL" id="MEK8128694.1"/>
    </source>
</evidence>
<protein>
    <submittedName>
        <fullName evidence="2">Uncharacterized protein</fullName>
    </submittedName>
</protein>
<evidence type="ECO:0000256" key="1">
    <source>
        <dbReference type="SAM" id="Coils"/>
    </source>
</evidence>
<sequence>MEKTIIAELNRLQNEYFEDQEEFLHHKNKYHEYRDKCEKIKDKLRAKLKELNEINPDHEYELESEIIL</sequence>
<name>A0ABU9DIK6_9BACL</name>
<proteinExistence type="predicted"/>
<gene>
    <name evidence="2" type="ORF">WMW72_12335</name>
</gene>
<accession>A0ABU9DIK6</accession>
<keyword evidence="1" id="KW-0175">Coiled coil</keyword>
<feature type="coiled-coil region" evidence="1">
    <location>
        <begin position="30"/>
        <end position="61"/>
    </location>
</feature>
<reference evidence="2 3" key="1">
    <citation type="submission" date="2024-04" db="EMBL/GenBank/DDBJ databases">
        <title>draft genome sequnece of Paenibacillus filicis.</title>
        <authorList>
            <person name="Kim D.-U."/>
        </authorList>
    </citation>
    <scope>NUCLEOTIDE SEQUENCE [LARGE SCALE GENOMIC DNA]</scope>
    <source>
        <strain evidence="2 3">KACC14197</strain>
    </source>
</reference>
<dbReference type="Proteomes" id="UP001469365">
    <property type="component" value="Unassembled WGS sequence"/>
</dbReference>
<dbReference type="RefSeq" id="WP_341415770.1">
    <property type="nucleotide sequence ID" value="NZ_JBBPCC010000006.1"/>
</dbReference>
<evidence type="ECO:0000313" key="3">
    <source>
        <dbReference type="Proteomes" id="UP001469365"/>
    </source>
</evidence>
<comment type="caution">
    <text evidence="2">The sequence shown here is derived from an EMBL/GenBank/DDBJ whole genome shotgun (WGS) entry which is preliminary data.</text>
</comment>